<dbReference type="AlphaFoldDB" id="A0A840E515"/>
<keyword evidence="2" id="KW-0408">Iron</keyword>
<dbReference type="CDD" id="cd01335">
    <property type="entry name" value="Radical_SAM"/>
    <property type="match status" value="1"/>
</dbReference>
<keyword evidence="2" id="KW-0143">Chaperone</keyword>
<dbReference type="InterPro" id="IPR010723">
    <property type="entry name" value="HemN_C"/>
</dbReference>
<dbReference type="GO" id="GO:0006779">
    <property type="term" value="P:porphyrin-containing compound biosynthetic process"/>
    <property type="evidence" value="ECO:0007669"/>
    <property type="project" value="InterPro"/>
</dbReference>
<dbReference type="InterPro" id="IPR004559">
    <property type="entry name" value="HemW-like"/>
</dbReference>
<evidence type="ECO:0000259" key="3">
    <source>
        <dbReference type="PROSITE" id="PS51918"/>
    </source>
</evidence>
<dbReference type="GO" id="GO:0051539">
    <property type="term" value="F:4 iron, 4 sulfur cluster binding"/>
    <property type="evidence" value="ECO:0007669"/>
    <property type="project" value="UniProtKB-UniRule"/>
</dbReference>
<accession>A0A840E515</accession>
<evidence type="ECO:0000313" key="4">
    <source>
        <dbReference type="EMBL" id="MBB4080271.1"/>
    </source>
</evidence>
<dbReference type="InterPro" id="IPR006638">
    <property type="entry name" value="Elp3/MiaA/NifB-like_rSAM"/>
</dbReference>
<proteinExistence type="inferred from homology"/>
<dbReference type="NCBIfam" id="TIGR00539">
    <property type="entry name" value="hemN_rel"/>
    <property type="match status" value="1"/>
</dbReference>
<keyword evidence="2" id="KW-0949">S-adenosyl-L-methionine</keyword>
<dbReference type="PROSITE" id="PS51918">
    <property type="entry name" value="RADICAL_SAM"/>
    <property type="match status" value="1"/>
</dbReference>
<dbReference type="InterPro" id="IPR034505">
    <property type="entry name" value="Coproporphyrinogen-III_oxidase"/>
</dbReference>
<keyword evidence="4" id="KW-0560">Oxidoreductase</keyword>
<keyword evidence="2" id="KW-0479">Metal-binding</keyword>
<dbReference type="Proteomes" id="UP000576209">
    <property type="component" value="Unassembled WGS sequence"/>
</dbReference>
<keyword evidence="2" id="KW-0963">Cytoplasm</keyword>
<dbReference type="PANTHER" id="PTHR13932:SF5">
    <property type="entry name" value="RADICAL S-ADENOSYL METHIONINE DOMAIN-CONTAINING PROTEIN 1, MITOCHONDRIAL"/>
    <property type="match status" value="1"/>
</dbReference>
<dbReference type="GO" id="GO:0005737">
    <property type="term" value="C:cytoplasm"/>
    <property type="evidence" value="ECO:0007669"/>
    <property type="project" value="UniProtKB-SubCell"/>
</dbReference>
<dbReference type="PANTHER" id="PTHR13932">
    <property type="entry name" value="COPROPORPHYRINIGEN III OXIDASE"/>
    <property type="match status" value="1"/>
</dbReference>
<dbReference type="GO" id="GO:0046872">
    <property type="term" value="F:metal ion binding"/>
    <property type="evidence" value="ECO:0007669"/>
    <property type="project" value="UniProtKB-UniRule"/>
</dbReference>
<dbReference type="GO" id="GO:0004109">
    <property type="term" value="F:coproporphyrinogen oxidase activity"/>
    <property type="evidence" value="ECO:0007669"/>
    <property type="project" value="InterPro"/>
</dbReference>
<comment type="subcellular location">
    <subcellularLocation>
        <location evidence="2">Cytoplasm</location>
    </subcellularLocation>
</comment>
<dbReference type="InterPro" id="IPR023404">
    <property type="entry name" value="rSAM_horseshoe"/>
</dbReference>
<evidence type="ECO:0000256" key="2">
    <source>
        <dbReference type="RuleBase" id="RU364116"/>
    </source>
</evidence>
<evidence type="ECO:0000256" key="1">
    <source>
        <dbReference type="ARBA" id="ARBA00006100"/>
    </source>
</evidence>
<dbReference type="EMBL" id="JACIFF010000007">
    <property type="protein sequence ID" value="MBB4080271.1"/>
    <property type="molecule type" value="Genomic_DNA"/>
</dbReference>
<keyword evidence="5" id="KW-1185">Reference proteome</keyword>
<comment type="similarity">
    <text evidence="1">Belongs to the anaerobic coproporphyrinogen-III oxidase family. HemW subfamily.</text>
</comment>
<name>A0A840E515_9BACT</name>
<sequence>MLRELAVRREELPGGSVPTIYFGGGTPSLLTSTELEGLFAEIRRAGYWRGELETEITFEANPDDLTADVIRMLADSPVNRLSIGIQSFNEEDLRFMNRAHDARQALTAVEKVREVGFDNLSIDLIYGAQTTSDLTWQQNLEFATELEVDHIAAYALTVEPKTALGHRVATGAVPDTSDERFATHFGMLIDHLTATGYEQYEISNFARPGHRSRHNSGYWTGQPYLGIGPGAHSFDGKNRRRWNVSNNNRYAKVWPEVGDYSAYLDVGPLLFEEENLSLKDRYNEYVMTGLRRIEGITPGEISRKFGADLAQYFESEMAAHLANGNLRPLTAENIYRLSRRGLEVADGVAADAFY</sequence>
<keyword evidence="2" id="KW-0004">4Fe-4S</keyword>
<dbReference type="Pfam" id="PF06969">
    <property type="entry name" value="HemN_C"/>
    <property type="match status" value="1"/>
</dbReference>
<reference evidence="4 5" key="1">
    <citation type="submission" date="2020-08" db="EMBL/GenBank/DDBJ databases">
        <title>Genomic Encyclopedia of Type Strains, Phase IV (KMG-IV): sequencing the most valuable type-strain genomes for metagenomic binning, comparative biology and taxonomic classification.</title>
        <authorList>
            <person name="Goeker M."/>
        </authorList>
    </citation>
    <scope>NUCLEOTIDE SEQUENCE [LARGE SCALE GENOMIC DNA]</scope>
    <source>
        <strain evidence="4 5">DSM 105137</strain>
    </source>
</reference>
<dbReference type="Gene3D" id="3.80.30.20">
    <property type="entry name" value="tm_1862 like domain"/>
    <property type="match status" value="1"/>
</dbReference>
<gene>
    <name evidence="4" type="ORF">GGR28_002901</name>
</gene>
<comment type="caution">
    <text evidence="4">The sequence shown here is derived from an EMBL/GenBank/DDBJ whole genome shotgun (WGS) entry which is preliminary data.</text>
</comment>
<dbReference type="SMART" id="SM00729">
    <property type="entry name" value="Elp3"/>
    <property type="match status" value="1"/>
</dbReference>
<feature type="domain" description="Radical SAM core" evidence="3">
    <location>
        <begin position="1"/>
        <end position="198"/>
    </location>
</feature>
<dbReference type="InterPro" id="IPR007197">
    <property type="entry name" value="rSAM"/>
</dbReference>
<keyword evidence="2" id="KW-0349">Heme</keyword>
<evidence type="ECO:0000313" key="5">
    <source>
        <dbReference type="Proteomes" id="UP000576209"/>
    </source>
</evidence>
<dbReference type="SUPFAM" id="SSF102114">
    <property type="entry name" value="Radical SAM enzymes"/>
    <property type="match status" value="1"/>
</dbReference>
<dbReference type="InterPro" id="IPR058240">
    <property type="entry name" value="rSAM_sf"/>
</dbReference>
<keyword evidence="2" id="KW-0411">Iron-sulfur</keyword>
<organism evidence="4 5">
    <name type="scientific">Neolewinella aquimaris</name>
    <dbReference type="NCBI Taxonomy" id="1835722"/>
    <lineage>
        <taxon>Bacteria</taxon>
        <taxon>Pseudomonadati</taxon>
        <taxon>Bacteroidota</taxon>
        <taxon>Saprospiria</taxon>
        <taxon>Saprospirales</taxon>
        <taxon>Lewinellaceae</taxon>
        <taxon>Neolewinella</taxon>
    </lineage>
</organism>
<protein>
    <recommendedName>
        <fullName evidence="2">Heme chaperone HemW</fullName>
    </recommendedName>
</protein>
<comment type="function">
    <text evidence="2">Probably acts as a heme chaperone, transferring heme to an unknown acceptor. Binds one molecule of heme per monomer, possibly covalently. Binds 1 [4Fe-4S] cluster. The cluster is coordinated with 3 cysteines and an exchangeable S-adenosyl-L-methionine.</text>
</comment>
<dbReference type="Pfam" id="PF04055">
    <property type="entry name" value="Radical_SAM"/>
    <property type="match status" value="1"/>
</dbReference>